<evidence type="ECO:0000256" key="6">
    <source>
        <dbReference type="ARBA" id="ARBA00022763"/>
    </source>
</evidence>
<dbReference type="GO" id="GO:0006281">
    <property type="term" value="P:DNA repair"/>
    <property type="evidence" value="ECO:0007669"/>
    <property type="project" value="UniProtKB-KW"/>
</dbReference>
<evidence type="ECO:0000256" key="7">
    <source>
        <dbReference type="ARBA" id="ARBA00023204"/>
    </source>
</evidence>
<keyword evidence="5" id="KW-0677">Repeat</keyword>
<evidence type="ECO:0000313" key="13">
    <source>
        <dbReference type="EMBL" id="KAF5374850.1"/>
    </source>
</evidence>
<protein>
    <recommendedName>
        <fullName evidence="15">Proteasome activator subunit 4</fullName>
    </recommendedName>
</protein>
<keyword evidence="4" id="KW-0963">Cytoplasm</keyword>
<evidence type="ECO:0000256" key="5">
    <source>
        <dbReference type="ARBA" id="ARBA00022737"/>
    </source>
</evidence>
<dbReference type="GO" id="GO:0010499">
    <property type="term" value="P:proteasomal ubiquitin-independent protein catabolic process"/>
    <property type="evidence" value="ECO:0007669"/>
    <property type="project" value="TreeGrafter"/>
</dbReference>
<keyword evidence="14" id="KW-1185">Reference proteome</keyword>
<dbReference type="InterPro" id="IPR011989">
    <property type="entry name" value="ARM-like"/>
</dbReference>
<comment type="caution">
    <text evidence="13">The sequence shown here is derived from an EMBL/GenBank/DDBJ whole genome shotgun (WGS) entry which is preliminary data.</text>
</comment>
<dbReference type="Pfam" id="PF16507">
    <property type="entry name" value="HEAT_PSME4_mid"/>
    <property type="match status" value="1"/>
</dbReference>
<sequence length="1994" mass="227023">MMRVPDISILSIEDPDSLPYDHLSSSTNLDDHYMQKLKTYAKSLPYSIEPYSKMMEMLDFILRRIIQCVEAQDYDVGLMQWDSMLTYWNMLKYPIPKDRRVAIAKIYFHISITPGMPTQVIATCADGFKALTSSKKKITIDDLRLPWKPIYHILSEDLFLNRRQFEYTQISWVMGYIADNARKFFHPAAINEMLSTFVPLINGQLDTILSSQYYLLTFLPLTHPQPYLPMLFRMWEAINSYIYDERMLDFLAKISEMHVSPKISDPRRIAELPDDARSEDEDRPAWSDDAMKDNGAWPGIYKDVGIFSEDQWHLLMCKCLASMQIPLADAGSLTTGPSADSQAGFEIGRLPKPTWRIVSLSRIIVYSMVPDGMPSPASNAPTPLFTPLPSGMNTPSIQTSTLVDYLSAPLGRSAQLKHRTYLGGSKALDSLARLIASVEGFFHPTNSGGWTADLSAFLKFLVYHFNKRWHEEQQLDCKTPKNRRLTPLMRRELVKSLRTVVLLAMFSESDTVVSNIQSCLKSMSVMEPGLVLSPLLERAVPSLEALIETQRTTACIKALSSIAPAIVSRQNYYPGAKYLIQILELLIPGIDLNDPSKTLCTAAFLSEISQYIKFGDLTGAPTNEMLDYAPRQPSTPGPTLPMFDLNGFGGSVQDEEPRLSNEEEDALLKDTTASFADWIANFIRRVIQLLENLPEEGPNGSAGGASEVQVVDAVAGACNQICVHLSPSLYDLVLNMVYDYASTNVRPNGLRAIHQLVECVANANPEKTLARFFPFCSNIIRHELENGASSERTTSSSTLIPSDATLYWNLAILRGTVYNDGKAVLKYKQEFLSLLKYLHEKTFTKRGFSWTGKLLSSMLLTLTHTYPLENRFVNPDEWNSEEFRWNHHRHWGKLYSPDEIKISWHVPDEGEINFTLQIFKELVEPTLATLNDLLKPGVLRDAIWRNDFCRHLTLVRNAFAGIPTLVKLYPPPDWVSAAAKTSDILNEIPEMIAMLEDLNAGFCLTDPADPRYQYICSLRQRYGEFLYNASVSLRQQGEENTVDAVHILLRSIRTYMMEYGDSRDSYFVNEDQYLSAKNVARHYAKQRVWPRAVYIRRARFYHSARLRWNSLDRIRGPLEDKIIDEVASWSMWHYPLVRISSQSLLESLCSVYDGVRRRTLPLLYKALQPGDDDCMKGALWSLNMPSFGKYAAAEPTLSTELFQVLLRCQHNEKPSIQDAVQVVSDTCLGVFVEPSYLFYDVPTPALNEAVTEFKASLAFGPEDSALTNNCRKFVVQRVHLQEEAIERTIKAVLEIGSSSKIHWRYAILAVRLLRTLIRKDKPISPEMLSFFLKSVHDSHPSIRYYAQRAVMKTGRNIKLRTFCATPVDLFEGRNNNPLKTRVAVHDASHAVAQKLEQDYKNPIDSKKDIEEILFLDKAPGWILGGSLTFHKPPTWSKSPEWDQSSQNALAKARKIVQSSSFWKEVCKYLAEETNETSMTQDAVCVVKSLFQLLEDDPFDSVKSIVEGLIKAKEADKQRAAAEIIAGIIGGSKNWPLQKQEKFWNWFKPYIKTIFGQNLKSDTVGVWTSFLEYTFYNKDPRRVPILFDHILSQFNSLDFNAELSFDVVKILSPFRSSYEELGWKFSPWIDETVERCWLEIHSDHDDVRAYIAEIFAFADKIKWKPRSSVPTVEVFVKECRVLPTDFDLMGVRGWYHMAKIEELVEKFKEWRAERQPGPTAFQSKYDRVGICVCRWLFQSVHDTNALCCFDYIIPLLPELFQVHRRSVPDVTVNDNDELANRAHNLLVRMCGITLTPALIGPILDAILSAQSVSSWKVRLKALPLVQIFYFRQLPLISDAKIVQILEALCRSLDDEALEVSQMAATTLSGIIRLSPRRSVLTLKNRFVRLVKNTAIPDRKDPTYNKCIRQRHAAILGITALIQSFPYTVEKWMPELLTSVLAEYVSDPIPISTAVKNCAASFKKTHTDTWHEDQKRFDDNQLGILSTLLTGSSYYA</sequence>
<comment type="similarity">
    <text evidence="3">Belongs to the BLM10 family.</text>
</comment>
<organism evidence="13 14">
    <name type="scientific">Tetrapyrgos nigripes</name>
    <dbReference type="NCBI Taxonomy" id="182062"/>
    <lineage>
        <taxon>Eukaryota</taxon>
        <taxon>Fungi</taxon>
        <taxon>Dikarya</taxon>
        <taxon>Basidiomycota</taxon>
        <taxon>Agaricomycotina</taxon>
        <taxon>Agaricomycetes</taxon>
        <taxon>Agaricomycetidae</taxon>
        <taxon>Agaricales</taxon>
        <taxon>Marasmiineae</taxon>
        <taxon>Marasmiaceae</taxon>
        <taxon>Tetrapyrgos</taxon>
    </lineage>
</organism>
<dbReference type="Pfam" id="PF23096">
    <property type="entry name" value="HEAT_PSME4"/>
    <property type="match status" value="1"/>
</dbReference>
<dbReference type="InterPro" id="IPR021843">
    <property type="entry name" value="PSME4_C"/>
</dbReference>
<feature type="domain" description="Proteasome activator complex subunit 4 C-terminal" evidence="10">
    <location>
        <begin position="1907"/>
        <end position="1994"/>
    </location>
</feature>
<feature type="region of interest" description="Disordered" evidence="9">
    <location>
        <begin position="268"/>
        <end position="289"/>
    </location>
</feature>
<evidence type="ECO:0000259" key="12">
    <source>
        <dbReference type="Pfam" id="PF23096"/>
    </source>
</evidence>
<dbReference type="Pfam" id="PF11919">
    <property type="entry name" value="PSME4_C"/>
    <property type="match status" value="1"/>
</dbReference>
<keyword evidence="7" id="KW-0234">DNA repair</keyword>
<dbReference type="EMBL" id="JAACJM010000001">
    <property type="protein sequence ID" value="KAF5374850.1"/>
    <property type="molecule type" value="Genomic_DNA"/>
</dbReference>
<evidence type="ECO:0000256" key="2">
    <source>
        <dbReference type="ARBA" id="ARBA00004496"/>
    </source>
</evidence>
<keyword evidence="8" id="KW-0539">Nucleus</keyword>
<evidence type="ECO:0000256" key="3">
    <source>
        <dbReference type="ARBA" id="ARBA00005739"/>
    </source>
</evidence>
<evidence type="ECO:0000259" key="11">
    <source>
        <dbReference type="Pfam" id="PF16507"/>
    </source>
</evidence>
<evidence type="ECO:0000259" key="10">
    <source>
        <dbReference type="Pfam" id="PF11919"/>
    </source>
</evidence>
<name>A0A8H5H1T1_9AGAR</name>
<dbReference type="PANTHER" id="PTHR32170">
    <property type="entry name" value="PROTEASOME ACTIVATOR COMPLEX SUBUNIT 4"/>
    <property type="match status" value="1"/>
</dbReference>
<comment type="subcellular location">
    <subcellularLocation>
        <location evidence="2">Cytoplasm</location>
    </subcellularLocation>
    <subcellularLocation>
        <location evidence="1">Nucleus speckle</location>
    </subcellularLocation>
</comment>
<dbReference type="PANTHER" id="PTHR32170:SF3">
    <property type="entry name" value="PROTEASOME ACTIVATOR COMPLEX SUBUNIT 4"/>
    <property type="match status" value="1"/>
</dbReference>
<dbReference type="InterPro" id="IPR016024">
    <property type="entry name" value="ARM-type_fold"/>
</dbReference>
<evidence type="ECO:0000256" key="4">
    <source>
        <dbReference type="ARBA" id="ARBA00022490"/>
    </source>
</evidence>
<dbReference type="InterPro" id="IPR055455">
    <property type="entry name" value="HEAT_PSME4"/>
</dbReference>
<proteinExistence type="inferred from homology"/>
<dbReference type="Proteomes" id="UP000559256">
    <property type="component" value="Unassembled WGS sequence"/>
</dbReference>
<evidence type="ECO:0000256" key="9">
    <source>
        <dbReference type="SAM" id="MobiDB-lite"/>
    </source>
</evidence>
<evidence type="ECO:0000256" key="1">
    <source>
        <dbReference type="ARBA" id="ARBA00004324"/>
    </source>
</evidence>
<evidence type="ECO:0000313" key="14">
    <source>
        <dbReference type="Proteomes" id="UP000559256"/>
    </source>
</evidence>
<keyword evidence="6" id="KW-0227">DNA damage</keyword>
<feature type="domain" description="Proteasome activator complex subunit 4-like HEAT repeat-like" evidence="12">
    <location>
        <begin position="1452"/>
        <end position="1594"/>
    </location>
</feature>
<feature type="domain" description="Proteasome activator Blm10 middle HEAT repeats region" evidence="11">
    <location>
        <begin position="431"/>
        <end position="965"/>
    </location>
</feature>
<dbReference type="InterPro" id="IPR032430">
    <property type="entry name" value="Blm10_mid"/>
</dbReference>
<accession>A0A8H5H1T1</accession>
<dbReference type="OrthoDB" id="17907at2759"/>
<dbReference type="SUPFAM" id="SSF48371">
    <property type="entry name" value="ARM repeat"/>
    <property type="match status" value="2"/>
</dbReference>
<evidence type="ECO:0008006" key="15">
    <source>
        <dbReference type="Google" id="ProtNLM"/>
    </source>
</evidence>
<reference evidence="13 14" key="1">
    <citation type="journal article" date="2020" name="ISME J.">
        <title>Uncovering the hidden diversity of litter-decomposition mechanisms in mushroom-forming fungi.</title>
        <authorList>
            <person name="Floudas D."/>
            <person name="Bentzer J."/>
            <person name="Ahren D."/>
            <person name="Johansson T."/>
            <person name="Persson P."/>
            <person name="Tunlid A."/>
        </authorList>
    </citation>
    <scope>NUCLEOTIDE SEQUENCE [LARGE SCALE GENOMIC DNA]</scope>
    <source>
        <strain evidence="13 14">CBS 291.85</strain>
    </source>
</reference>
<dbReference type="GO" id="GO:0016504">
    <property type="term" value="F:peptidase activator activity"/>
    <property type="evidence" value="ECO:0007669"/>
    <property type="project" value="InterPro"/>
</dbReference>
<dbReference type="GO" id="GO:0070628">
    <property type="term" value="F:proteasome binding"/>
    <property type="evidence" value="ECO:0007669"/>
    <property type="project" value="InterPro"/>
</dbReference>
<dbReference type="GO" id="GO:0005829">
    <property type="term" value="C:cytosol"/>
    <property type="evidence" value="ECO:0007669"/>
    <property type="project" value="TreeGrafter"/>
</dbReference>
<dbReference type="Gene3D" id="1.25.10.10">
    <property type="entry name" value="Leucine-rich Repeat Variant"/>
    <property type="match status" value="1"/>
</dbReference>
<gene>
    <name evidence="13" type="ORF">D9758_000077</name>
</gene>
<evidence type="ECO:0000256" key="8">
    <source>
        <dbReference type="ARBA" id="ARBA00023242"/>
    </source>
</evidence>
<dbReference type="GO" id="GO:0016607">
    <property type="term" value="C:nuclear speck"/>
    <property type="evidence" value="ECO:0007669"/>
    <property type="project" value="UniProtKB-SubCell"/>
</dbReference>
<dbReference type="InterPro" id="IPR035309">
    <property type="entry name" value="PSME4"/>
</dbReference>